<evidence type="ECO:0000256" key="3">
    <source>
        <dbReference type="ARBA" id="ARBA00023125"/>
    </source>
</evidence>
<dbReference type="PANTHER" id="PTHR30118:SF6">
    <property type="entry name" value="HTH-TYPE TRANSCRIPTIONAL REGULATOR LEUO"/>
    <property type="match status" value="1"/>
</dbReference>
<dbReference type="Gene3D" id="1.10.10.10">
    <property type="entry name" value="Winged helix-like DNA-binding domain superfamily/Winged helix DNA-binding domain"/>
    <property type="match status" value="1"/>
</dbReference>
<evidence type="ECO:0000313" key="6">
    <source>
        <dbReference type="Proteomes" id="UP000324507"/>
    </source>
</evidence>
<evidence type="ECO:0000256" key="1">
    <source>
        <dbReference type="ARBA" id="ARBA00009437"/>
    </source>
</evidence>
<dbReference type="PRINTS" id="PR00039">
    <property type="entry name" value="HTHLYSR"/>
</dbReference>
<reference evidence="5 6" key="1">
    <citation type="submission" date="2019-09" db="EMBL/GenBank/DDBJ databases">
        <title>FDA dAtabase for Regulatory Grade micrObial Sequences (FDA-ARGOS): Supporting development and validation of Infectious Disease Dx tests.</title>
        <authorList>
            <person name="Sciortino C."/>
            <person name="Tallon L."/>
            <person name="Sadzewicz L."/>
            <person name="Vavikolanu K."/>
            <person name="Mehta A."/>
            <person name="Aluvathingal J."/>
            <person name="Nadendla S."/>
            <person name="Nandy P."/>
            <person name="Geyer C."/>
            <person name="Yan Y."/>
            <person name="Sichtig H."/>
        </authorList>
    </citation>
    <scope>NUCLEOTIDE SEQUENCE [LARGE SCALE GENOMIC DNA]</scope>
    <source>
        <strain evidence="5 6">FDAARGOS_643</strain>
    </source>
</reference>
<dbReference type="InterPro" id="IPR036388">
    <property type="entry name" value="WH-like_DNA-bd_sf"/>
</dbReference>
<protein>
    <submittedName>
        <fullName evidence="5">LysR family transcriptional regulator</fullName>
    </submittedName>
</protein>
<gene>
    <name evidence="5" type="ORF">FOB51_21220</name>
</gene>
<sequence>MHFKGLDLNLLVALDALLDEKSVTRAADRLCVTQPAMSIALRKLRDHTKDPLLRRTGRRLELTPGGEALRRPVSELLSQIDAILTRPHASRAAQPHQR</sequence>
<dbReference type="Proteomes" id="UP000324507">
    <property type="component" value="Chromosome"/>
</dbReference>
<organism evidence="5 6">
    <name type="scientific">Paracoccus yeei</name>
    <dbReference type="NCBI Taxonomy" id="147645"/>
    <lineage>
        <taxon>Bacteria</taxon>
        <taxon>Pseudomonadati</taxon>
        <taxon>Pseudomonadota</taxon>
        <taxon>Alphaproteobacteria</taxon>
        <taxon>Rhodobacterales</taxon>
        <taxon>Paracoccaceae</taxon>
        <taxon>Paracoccus</taxon>
    </lineage>
</organism>
<name>A0A5P2QWW0_9RHOB</name>
<comment type="similarity">
    <text evidence="1">Belongs to the LysR transcriptional regulatory family.</text>
</comment>
<dbReference type="Pfam" id="PF00126">
    <property type="entry name" value="HTH_1"/>
    <property type="match status" value="1"/>
</dbReference>
<dbReference type="PANTHER" id="PTHR30118">
    <property type="entry name" value="HTH-TYPE TRANSCRIPTIONAL REGULATOR LEUO-RELATED"/>
    <property type="match status" value="1"/>
</dbReference>
<keyword evidence="4" id="KW-0804">Transcription</keyword>
<evidence type="ECO:0000313" key="5">
    <source>
        <dbReference type="EMBL" id="QEU10310.1"/>
    </source>
</evidence>
<dbReference type="AlphaFoldDB" id="A0A5P2QWW0"/>
<evidence type="ECO:0000256" key="2">
    <source>
        <dbReference type="ARBA" id="ARBA00023015"/>
    </source>
</evidence>
<dbReference type="InterPro" id="IPR000847">
    <property type="entry name" value="LysR_HTH_N"/>
</dbReference>
<proteinExistence type="inferred from homology"/>
<dbReference type="InterPro" id="IPR050389">
    <property type="entry name" value="LysR-type_TF"/>
</dbReference>
<keyword evidence="3" id="KW-0238">DNA-binding</keyword>
<dbReference type="RefSeq" id="WP_150351707.1">
    <property type="nucleotide sequence ID" value="NZ_CP044081.1"/>
</dbReference>
<dbReference type="GO" id="GO:0003700">
    <property type="term" value="F:DNA-binding transcription factor activity"/>
    <property type="evidence" value="ECO:0007669"/>
    <property type="project" value="InterPro"/>
</dbReference>
<evidence type="ECO:0000256" key="4">
    <source>
        <dbReference type="ARBA" id="ARBA00023163"/>
    </source>
</evidence>
<accession>A0A5P2QWW0</accession>
<keyword evidence="2" id="KW-0805">Transcription regulation</keyword>
<dbReference type="EMBL" id="CP044081">
    <property type="protein sequence ID" value="QEU10310.1"/>
    <property type="molecule type" value="Genomic_DNA"/>
</dbReference>
<dbReference type="PROSITE" id="PS50931">
    <property type="entry name" value="HTH_LYSR"/>
    <property type="match status" value="1"/>
</dbReference>
<dbReference type="GO" id="GO:0003677">
    <property type="term" value="F:DNA binding"/>
    <property type="evidence" value="ECO:0007669"/>
    <property type="project" value="UniProtKB-KW"/>
</dbReference>
<dbReference type="SUPFAM" id="SSF46785">
    <property type="entry name" value="Winged helix' DNA-binding domain"/>
    <property type="match status" value="1"/>
</dbReference>
<dbReference type="InterPro" id="IPR036390">
    <property type="entry name" value="WH_DNA-bd_sf"/>
</dbReference>